<evidence type="ECO:0000256" key="1">
    <source>
        <dbReference type="SAM" id="SignalP"/>
    </source>
</evidence>
<protein>
    <recommendedName>
        <fullName evidence="4">Porin</fullName>
    </recommendedName>
</protein>
<dbReference type="RefSeq" id="WP_106257161.1">
    <property type="nucleotide sequence ID" value="NZ_CAWNSW010000089.1"/>
</dbReference>
<evidence type="ECO:0008006" key="4">
    <source>
        <dbReference type="Google" id="ProtNLM"/>
    </source>
</evidence>
<comment type="caution">
    <text evidence="2">The sequence shown here is derived from an EMBL/GenBank/DDBJ whole genome shotgun (WGS) entry which is preliminary data.</text>
</comment>
<keyword evidence="1" id="KW-0732">Signal</keyword>
<name>A0A2T1E4V0_9CYAN</name>
<dbReference type="Proteomes" id="UP000239576">
    <property type="component" value="Unassembled WGS sequence"/>
</dbReference>
<evidence type="ECO:0000313" key="2">
    <source>
        <dbReference type="EMBL" id="PSB27751.1"/>
    </source>
</evidence>
<sequence>MKPLYCALAASVTFALLTVPALQARADEDAPPTPSSAWRQGYTDGAKCVADGASCKFTNPYATKTDESGKSIDTREANTLALDNSDYIAGFIVGKTSSTSK</sequence>
<keyword evidence="3" id="KW-1185">Reference proteome</keyword>
<dbReference type="EMBL" id="PVWK01000084">
    <property type="protein sequence ID" value="PSB27751.1"/>
    <property type="molecule type" value="Genomic_DNA"/>
</dbReference>
<proteinExistence type="predicted"/>
<reference evidence="2 3" key="2">
    <citation type="submission" date="2018-03" db="EMBL/GenBank/DDBJ databases">
        <title>The ancient ancestry and fast evolution of plastids.</title>
        <authorList>
            <person name="Moore K.R."/>
            <person name="Magnabosco C."/>
            <person name="Momper L."/>
            <person name="Gold D.A."/>
            <person name="Bosak T."/>
            <person name="Fournier G.P."/>
        </authorList>
    </citation>
    <scope>NUCLEOTIDE SEQUENCE [LARGE SCALE GENOMIC DNA]</scope>
    <source>
        <strain evidence="2 3">ULC18</strain>
    </source>
</reference>
<feature type="chain" id="PRO_5015760934" description="Porin" evidence="1">
    <location>
        <begin position="27"/>
        <end position="101"/>
    </location>
</feature>
<reference evidence="3" key="1">
    <citation type="submission" date="2018-02" db="EMBL/GenBank/DDBJ databases">
        <authorList>
            <person name="Moore K."/>
            <person name="Momper L."/>
        </authorList>
    </citation>
    <scope>NUCLEOTIDE SEQUENCE [LARGE SCALE GENOMIC DNA]</scope>
    <source>
        <strain evidence="3">ULC18</strain>
    </source>
</reference>
<organism evidence="2 3">
    <name type="scientific">Stenomitos frigidus ULC18</name>
    <dbReference type="NCBI Taxonomy" id="2107698"/>
    <lineage>
        <taxon>Bacteria</taxon>
        <taxon>Bacillati</taxon>
        <taxon>Cyanobacteriota</taxon>
        <taxon>Cyanophyceae</taxon>
        <taxon>Leptolyngbyales</taxon>
        <taxon>Leptolyngbyaceae</taxon>
        <taxon>Stenomitos</taxon>
    </lineage>
</organism>
<accession>A0A2T1E4V0</accession>
<dbReference type="AlphaFoldDB" id="A0A2T1E4V0"/>
<gene>
    <name evidence="2" type="ORF">C7B82_15295</name>
</gene>
<feature type="signal peptide" evidence="1">
    <location>
        <begin position="1"/>
        <end position="26"/>
    </location>
</feature>
<evidence type="ECO:0000313" key="3">
    <source>
        <dbReference type="Proteomes" id="UP000239576"/>
    </source>
</evidence>